<reference evidence="15" key="1">
    <citation type="submission" date="2016-10" db="EMBL/GenBank/DDBJ databases">
        <authorList>
            <person name="Varghese N."/>
            <person name="Submissions S."/>
        </authorList>
    </citation>
    <scope>NUCLEOTIDE SEQUENCE [LARGE SCALE GENOMIC DNA]</scope>
    <source>
        <strain evidence="15">Nm71</strain>
    </source>
</reference>
<dbReference type="Pfam" id="PF01728">
    <property type="entry name" value="FtsJ"/>
    <property type="match status" value="1"/>
</dbReference>
<evidence type="ECO:0000259" key="13">
    <source>
        <dbReference type="Pfam" id="PF01728"/>
    </source>
</evidence>
<proteinExistence type="inferred from homology"/>
<comment type="function">
    <text evidence="5 11">Specifically methylates the uridine in position 2552 of 23S rRNA at the 2'-O position of the ribose in the fully assembled 50S ribosomal subunit.</text>
</comment>
<dbReference type="OrthoDB" id="9790080at2"/>
<protein>
    <recommendedName>
        <fullName evidence="7 11">Ribosomal RNA large subunit methyltransferase E</fullName>
        <ecNumber evidence="6 11">2.1.1.166</ecNumber>
    </recommendedName>
    <alternativeName>
        <fullName evidence="9 11">23S rRNA Um2552 methyltransferase</fullName>
    </alternativeName>
    <alternativeName>
        <fullName evidence="8 11">rRNA (uridine-2'-O-)-methyltransferase</fullName>
    </alternativeName>
</protein>
<dbReference type="EMBL" id="FOIA01000046">
    <property type="protein sequence ID" value="SET62371.1"/>
    <property type="molecule type" value="Genomic_DNA"/>
</dbReference>
<feature type="binding site" evidence="11">
    <location>
        <position position="96"/>
    </location>
    <ligand>
        <name>S-adenosyl-L-methionine</name>
        <dbReference type="ChEBI" id="CHEBI:59789"/>
    </ligand>
</feature>
<sequence>MVRIKTSNAWMREHVNDSYVKSAKKEGFRSRAAYKLLEINERDRILKRGMVVVDLGAAPGSWSQVALHQVGSQGAVVALDILEMEPLPGVMIIKDDFREESAVQMLDHMLAGRRPDVIISDMAPNISGISVSDQARSIYLAELALHFAMDKLNYGGSFLVKLFQGSSFDQFMQLMRGGFRKVLVRKPKASRDRSNEVYLLGLEKKP</sequence>
<dbReference type="SUPFAM" id="SSF53335">
    <property type="entry name" value="S-adenosyl-L-methionine-dependent methyltransferases"/>
    <property type="match status" value="1"/>
</dbReference>
<feature type="binding site" evidence="11">
    <location>
        <position position="60"/>
    </location>
    <ligand>
        <name>S-adenosyl-L-methionine</name>
        <dbReference type="ChEBI" id="CHEBI:59789"/>
    </ligand>
</feature>
<evidence type="ECO:0000256" key="12">
    <source>
        <dbReference type="PIRSR" id="PIRSR005461-1"/>
    </source>
</evidence>
<feature type="binding site" evidence="11">
    <location>
        <position position="80"/>
    </location>
    <ligand>
        <name>S-adenosyl-L-methionine</name>
        <dbReference type="ChEBI" id="CHEBI:59789"/>
    </ligand>
</feature>
<feature type="active site" description="Proton acceptor" evidence="11 12">
    <location>
        <position position="161"/>
    </location>
</feature>
<keyword evidence="15" id="KW-1185">Reference proteome</keyword>
<evidence type="ECO:0000256" key="3">
    <source>
        <dbReference type="ARBA" id="ARBA00022679"/>
    </source>
</evidence>
<dbReference type="InterPro" id="IPR015507">
    <property type="entry name" value="rRNA-MeTfrase_E"/>
</dbReference>
<dbReference type="GO" id="GO:0008650">
    <property type="term" value="F:rRNA (uridine-2'-O-)-methyltransferase activity"/>
    <property type="evidence" value="ECO:0007669"/>
    <property type="project" value="UniProtKB-UniRule"/>
</dbReference>
<evidence type="ECO:0000256" key="9">
    <source>
        <dbReference type="ARBA" id="ARBA00042745"/>
    </source>
</evidence>
<evidence type="ECO:0000313" key="14">
    <source>
        <dbReference type="EMBL" id="SET62371.1"/>
    </source>
</evidence>
<evidence type="ECO:0000256" key="7">
    <source>
        <dbReference type="ARBA" id="ARBA00041129"/>
    </source>
</evidence>
<dbReference type="FunFam" id="3.40.50.150:FF:000005">
    <property type="entry name" value="Ribosomal RNA large subunit methyltransferase E"/>
    <property type="match status" value="1"/>
</dbReference>
<dbReference type="PANTHER" id="PTHR10920:SF18">
    <property type="entry name" value="RRNA METHYLTRANSFERASE 2, MITOCHONDRIAL"/>
    <property type="match status" value="1"/>
</dbReference>
<keyword evidence="2 11" id="KW-0489">Methyltransferase</keyword>
<gene>
    <name evidence="11" type="primary">rlmE</name>
    <name evidence="11" type="synonym">ftsJ</name>
    <name evidence="11" type="synonym">rrmJ</name>
    <name evidence="14" type="ORF">SAMN05216326_1466</name>
</gene>
<keyword evidence="3 11" id="KW-0808">Transferase</keyword>
<evidence type="ECO:0000256" key="2">
    <source>
        <dbReference type="ARBA" id="ARBA00022603"/>
    </source>
</evidence>
<evidence type="ECO:0000256" key="8">
    <source>
        <dbReference type="ARBA" id="ARBA00041995"/>
    </source>
</evidence>
<dbReference type="PANTHER" id="PTHR10920">
    <property type="entry name" value="RIBOSOMAL RNA METHYLTRANSFERASE"/>
    <property type="match status" value="1"/>
</dbReference>
<comment type="catalytic activity">
    <reaction evidence="10 11">
        <text>uridine(2552) in 23S rRNA + S-adenosyl-L-methionine = 2'-O-methyluridine(2552) in 23S rRNA + S-adenosyl-L-homocysteine + H(+)</text>
        <dbReference type="Rhea" id="RHEA:42720"/>
        <dbReference type="Rhea" id="RHEA-COMP:10202"/>
        <dbReference type="Rhea" id="RHEA-COMP:10203"/>
        <dbReference type="ChEBI" id="CHEBI:15378"/>
        <dbReference type="ChEBI" id="CHEBI:57856"/>
        <dbReference type="ChEBI" id="CHEBI:59789"/>
        <dbReference type="ChEBI" id="CHEBI:65315"/>
        <dbReference type="ChEBI" id="CHEBI:74478"/>
        <dbReference type="EC" id="2.1.1.166"/>
    </reaction>
</comment>
<evidence type="ECO:0000256" key="6">
    <source>
        <dbReference type="ARBA" id="ARBA00038861"/>
    </source>
</evidence>
<dbReference type="EC" id="2.1.1.166" evidence="6 11"/>
<dbReference type="RefSeq" id="WP_090661714.1">
    <property type="nucleotide sequence ID" value="NZ_FOIA01000046.1"/>
</dbReference>
<dbReference type="InterPro" id="IPR029063">
    <property type="entry name" value="SAM-dependent_MTases_sf"/>
</dbReference>
<evidence type="ECO:0000256" key="5">
    <source>
        <dbReference type="ARBA" id="ARBA00037569"/>
    </source>
</evidence>
<dbReference type="HAMAP" id="MF_01547">
    <property type="entry name" value="RNA_methyltr_E"/>
    <property type="match status" value="1"/>
</dbReference>
<evidence type="ECO:0000256" key="1">
    <source>
        <dbReference type="ARBA" id="ARBA00022552"/>
    </source>
</evidence>
<dbReference type="InterPro" id="IPR002877">
    <property type="entry name" value="RNA_MeTrfase_FtsJ_dom"/>
</dbReference>
<name>A0A1I0FV27_9PROT</name>
<evidence type="ECO:0000256" key="10">
    <source>
        <dbReference type="ARBA" id="ARBA00048970"/>
    </source>
</evidence>
<evidence type="ECO:0000313" key="15">
    <source>
        <dbReference type="Proteomes" id="UP000199345"/>
    </source>
</evidence>
<feature type="domain" description="Ribosomal RNA methyltransferase FtsJ" evidence="13">
    <location>
        <begin position="28"/>
        <end position="203"/>
    </location>
</feature>
<keyword evidence="1 11" id="KW-0698">rRNA processing</keyword>
<comment type="subcellular location">
    <subcellularLocation>
        <location evidence="11">Cytoplasm</location>
    </subcellularLocation>
</comment>
<dbReference type="PIRSF" id="PIRSF005461">
    <property type="entry name" value="23S_rRNA_mtase"/>
    <property type="match status" value="1"/>
</dbReference>
<dbReference type="GO" id="GO:0005737">
    <property type="term" value="C:cytoplasm"/>
    <property type="evidence" value="ECO:0007669"/>
    <property type="project" value="UniProtKB-SubCell"/>
</dbReference>
<evidence type="ECO:0000256" key="11">
    <source>
        <dbReference type="HAMAP-Rule" id="MF_01547"/>
    </source>
</evidence>
<comment type="similarity">
    <text evidence="11">Belongs to the class I-like SAM-binding methyltransferase superfamily. RNA methyltransferase RlmE family.</text>
</comment>
<dbReference type="Proteomes" id="UP000199345">
    <property type="component" value="Unassembled WGS sequence"/>
</dbReference>
<keyword evidence="4 11" id="KW-0949">S-adenosyl-L-methionine</keyword>
<accession>A0A1I0FV27</accession>
<organism evidence="14 15">
    <name type="scientific">Nitrosomonas marina</name>
    <dbReference type="NCBI Taxonomy" id="917"/>
    <lineage>
        <taxon>Bacteria</taxon>
        <taxon>Pseudomonadati</taxon>
        <taxon>Pseudomonadota</taxon>
        <taxon>Betaproteobacteria</taxon>
        <taxon>Nitrosomonadales</taxon>
        <taxon>Nitrosomonadaceae</taxon>
        <taxon>Nitrosomonas</taxon>
    </lineage>
</organism>
<dbReference type="AlphaFoldDB" id="A0A1I0FV27"/>
<keyword evidence="11" id="KW-0963">Cytoplasm</keyword>
<dbReference type="Gene3D" id="3.40.50.150">
    <property type="entry name" value="Vaccinia Virus protein VP39"/>
    <property type="match status" value="1"/>
</dbReference>
<feature type="binding site" evidence="11">
    <location>
        <position position="62"/>
    </location>
    <ligand>
        <name>S-adenosyl-L-methionine</name>
        <dbReference type="ChEBI" id="CHEBI:59789"/>
    </ligand>
</feature>
<evidence type="ECO:0000256" key="4">
    <source>
        <dbReference type="ARBA" id="ARBA00022691"/>
    </source>
</evidence>
<feature type="binding site" evidence="11">
    <location>
        <position position="121"/>
    </location>
    <ligand>
        <name>S-adenosyl-L-methionine</name>
        <dbReference type="ChEBI" id="CHEBI:59789"/>
    </ligand>
</feature>
<dbReference type="InterPro" id="IPR050082">
    <property type="entry name" value="RNA_methyltr_RlmE"/>
</dbReference>